<keyword evidence="2" id="KW-1185">Reference proteome</keyword>
<protein>
    <submittedName>
        <fullName evidence="1">Uncharacterized protein</fullName>
    </submittedName>
</protein>
<accession>A0A3S4CJW1</accession>
<dbReference type="RefSeq" id="WP_126154538.1">
    <property type="nucleotide sequence ID" value="NZ_UZWE01000030.1"/>
</dbReference>
<dbReference type="OrthoDB" id="7775267at2"/>
<evidence type="ECO:0000313" key="1">
    <source>
        <dbReference type="EMBL" id="VDS08877.1"/>
    </source>
</evidence>
<sequence>MPLIVGNLLTDPEAQSFISLADALAYLEPEAAVAAPETAMAQWIAADETVQEASLVRVSRWLAGHFQWYPLGAVELIRVGHVAARLAAESHGRETFAGVDGSAAVKREKVGPIEVEYVGASVADVGGLSFDWLRPMLRGLIAAPGLGIGVMVV</sequence>
<evidence type="ECO:0000313" key="2">
    <source>
        <dbReference type="Proteomes" id="UP000270743"/>
    </source>
</evidence>
<proteinExistence type="predicted"/>
<gene>
    <name evidence="1" type="ORF">PARHAE_02062</name>
</gene>
<dbReference type="AlphaFoldDB" id="A0A3S4CJW1"/>
<reference evidence="1 2" key="1">
    <citation type="submission" date="2018-12" db="EMBL/GenBank/DDBJ databases">
        <authorList>
            <person name="Criscuolo A."/>
        </authorList>
    </citation>
    <scope>NUCLEOTIDE SEQUENCE [LARGE SCALE GENOMIC DNA]</scope>
    <source>
        <strain evidence="1">ACIP1116241</strain>
    </source>
</reference>
<name>A0A3S4CJW1_9RHOB</name>
<organism evidence="1 2">
    <name type="scientific">Paracoccus haematequi</name>
    <dbReference type="NCBI Taxonomy" id="2491866"/>
    <lineage>
        <taxon>Bacteria</taxon>
        <taxon>Pseudomonadati</taxon>
        <taxon>Pseudomonadota</taxon>
        <taxon>Alphaproteobacteria</taxon>
        <taxon>Rhodobacterales</taxon>
        <taxon>Paracoccaceae</taxon>
        <taxon>Paracoccus</taxon>
    </lineage>
</organism>
<dbReference type="Proteomes" id="UP000270743">
    <property type="component" value="Unassembled WGS sequence"/>
</dbReference>
<dbReference type="EMBL" id="UZWE01000030">
    <property type="protein sequence ID" value="VDS08877.1"/>
    <property type="molecule type" value="Genomic_DNA"/>
</dbReference>